<dbReference type="PANTHER" id="PTHR10981">
    <property type="entry name" value="BATTENIN"/>
    <property type="match status" value="1"/>
</dbReference>
<comment type="similarity">
    <text evidence="2 7">Belongs to the battenin family.</text>
</comment>
<name>A7SE53_NEMVE</name>
<feature type="transmembrane region" description="Helical" evidence="7">
    <location>
        <begin position="44"/>
        <end position="64"/>
    </location>
</feature>
<dbReference type="InParanoid" id="A7SE53"/>
<reference evidence="8 9" key="1">
    <citation type="journal article" date="2007" name="Science">
        <title>Sea anemone genome reveals ancestral eumetazoan gene repertoire and genomic organization.</title>
        <authorList>
            <person name="Putnam N.H."/>
            <person name="Srivastava M."/>
            <person name="Hellsten U."/>
            <person name="Dirks B."/>
            <person name="Chapman J."/>
            <person name="Salamov A."/>
            <person name="Terry A."/>
            <person name="Shapiro H."/>
            <person name="Lindquist E."/>
            <person name="Kapitonov V.V."/>
            <person name="Jurka J."/>
            <person name="Genikhovich G."/>
            <person name="Grigoriev I.V."/>
            <person name="Lucas S.M."/>
            <person name="Steele R.E."/>
            <person name="Finnerty J.R."/>
            <person name="Technau U."/>
            <person name="Martindale M.Q."/>
            <person name="Rokhsar D.S."/>
        </authorList>
    </citation>
    <scope>NUCLEOTIDE SEQUENCE [LARGE SCALE GENOMIC DNA]</scope>
    <source>
        <strain evidence="9">CH2 X CH6</strain>
    </source>
</reference>
<accession>A7SE53</accession>
<dbReference type="AlphaFoldDB" id="A7SE53"/>
<keyword evidence="6 7" id="KW-0472">Membrane</keyword>
<comment type="subcellular location">
    <subcellularLocation>
        <location evidence="1">Endomembrane system</location>
        <topology evidence="1">Multi-pass membrane protein</topology>
    </subcellularLocation>
    <subcellularLocation>
        <location evidence="7">Lysosome membrane</location>
        <topology evidence="7">Multi-pass membrane protein</topology>
    </subcellularLocation>
</comment>
<dbReference type="GO" id="GO:0005765">
    <property type="term" value="C:lysosomal membrane"/>
    <property type="evidence" value="ECO:0007669"/>
    <property type="project" value="UniProtKB-SubCell"/>
</dbReference>
<evidence type="ECO:0000256" key="3">
    <source>
        <dbReference type="ARBA" id="ARBA00022448"/>
    </source>
</evidence>
<dbReference type="Proteomes" id="UP000001593">
    <property type="component" value="Unassembled WGS sequence"/>
</dbReference>
<feature type="transmembrane region" description="Helical" evidence="7">
    <location>
        <begin position="331"/>
        <end position="350"/>
    </location>
</feature>
<evidence type="ECO:0000256" key="7">
    <source>
        <dbReference type="RuleBase" id="RU361113"/>
    </source>
</evidence>
<keyword evidence="9" id="KW-1185">Reference proteome</keyword>
<evidence type="ECO:0000256" key="1">
    <source>
        <dbReference type="ARBA" id="ARBA00004127"/>
    </source>
</evidence>
<dbReference type="PhylomeDB" id="A7SE53"/>
<sequence length="351" mass="37842">MTAAQDILTETAIPTSSVLLTTAGPFFVATLMTPLVIPHVGPTLRITLVFVLMTSGIVLTSLGGKVMFKLIGVSLVSLGCGVAETSFLGMTALYEAATLSAYSGGTGAGFAIGPLYYTAMTTWACVSPQTTILTITALPLLILLIYVFLITQDLQGPFTLTKTLSYKRITHSATAPPTTLTWTEKLHVNRRALPITTVLVIGVICEYLALQAVVTTIAFENSPFTPRDHYEFYFFMFAAGELLGRGYAIVMHCLDTGWVYLTKHTWVFTLMLAANLAFLISVSWYRFLPSAWVIFLVLLEHGISAGALYVNTFSKAGTSEEDLQKQQFSRAFTTLGCGLGLLAAGSIGLAI</sequence>
<dbReference type="OrthoDB" id="5965864at2759"/>
<organism evidence="8 9">
    <name type="scientific">Nematostella vectensis</name>
    <name type="common">Starlet sea anemone</name>
    <dbReference type="NCBI Taxonomy" id="45351"/>
    <lineage>
        <taxon>Eukaryota</taxon>
        <taxon>Metazoa</taxon>
        <taxon>Cnidaria</taxon>
        <taxon>Anthozoa</taxon>
        <taxon>Hexacorallia</taxon>
        <taxon>Actiniaria</taxon>
        <taxon>Edwardsiidae</taxon>
        <taxon>Nematostella</taxon>
    </lineage>
</organism>
<keyword evidence="5 7" id="KW-1133">Transmembrane helix</keyword>
<feature type="transmembrane region" description="Helical" evidence="7">
    <location>
        <begin position="131"/>
        <end position="150"/>
    </location>
</feature>
<feature type="transmembrane region" description="Helical" evidence="7">
    <location>
        <begin position="18"/>
        <end position="37"/>
    </location>
</feature>
<dbReference type="SUPFAM" id="SSF103473">
    <property type="entry name" value="MFS general substrate transporter"/>
    <property type="match status" value="1"/>
</dbReference>
<protein>
    <recommendedName>
        <fullName evidence="7">Battenin</fullName>
    </recommendedName>
</protein>
<evidence type="ECO:0000256" key="6">
    <source>
        <dbReference type="ARBA" id="ARBA00023136"/>
    </source>
</evidence>
<keyword evidence="3" id="KW-0813">Transport</keyword>
<dbReference type="EMBL" id="DS469634">
    <property type="protein sequence ID" value="EDO38048.1"/>
    <property type="molecule type" value="Genomic_DNA"/>
</dbReference>
<dbReference type="GO" id="GO:0051453">
    <property type="term" value="P:regulation of intracellular pH"/>
    <property type="evidence" value="ECO:0000318"/>
    <property type="project" value="GO_Central"/>
</dbReference>
<feature type="transmembrane region" description="Helical" evidence="7">
    <location>
        <begin position="291"/>
        <end position="310"/>
    </location>
</feature>
<dbReference type="InterPro" id="IPR036259">
    <property type="entry name" value="MFS_trans_sf"/>
</dbReference>
<dbReference type="Pfam" id="PF02487">
    <property type="entry name" value="CLN3"/>
    <property type="match status" value="1"/>
</dbReference>
<evidence type="ECO:0000256" key="4">
    <source>
        <dbReference type="ARBA" id="ARBA00022692"/>
    </source>
</evidence>
<dbReference type="PANTHER" id="PTHR10981:SF0">
    <property type="entry name" value="BATTENIN"/>
    <property type="match status" value="1"/>
</dbReference>
<evidence type="ECO:0000256" key="5">
    <source>
        <dbReference type="ARBA" id="ARBA00022989"/>
    </source>
</evidence>
<feature type="non-terminal residue" evidence="8">
    <location>
        <position position="1"/>
    </location>
</feature>
<dbReference type="GO" id="GO:0012505">
    <property type="term" value="C:endomembrane system"/>
    <property type="evidence" value="ECO:0007669"/>
    <property type="project" value="UniProtKB-SubCell"/>
</dbReference>
<feature type="transmembrane region" description="Helical" evidence="7">
    <location>
        <begin position="101"/>
        <end position="119"/>
    </location>
</feature>
<evidence type="ECO:0000256" key="2">
    <source>
        <dbReference type="ARBA" id="ARBA00007467"/>
    </source>
</evidence>
<feature type="transmembrane region" description="Helical" evidence="7">
    <location>
        <begin position="70"/>
        <end position="94"/>
    </location>
</feature>
<evidence type="ECO:0000313" key="8">
    <source>
        <dbReference type="EMBL" id="EDO38048.1"/>
    </source>
</evidence>
<feature type="transmembrane region" description="Helical" evidence="7">
    <location>
        <begin position="266"/>
        <end position="285"/>
    </location>
</feature>
<dbReference type="KEGG" id="nve:5509609"/>
<proteinExistence type="inferred from homology"/>
<feature type="transmembrane region" description="Helical" evidence="7">
    <location>
        <begin position="192"/>
        <end position="212"/>
    </location>
</feature>
<dbReference type="HOGENOM" id="CLU_029663_2_0_1"/>
<dbReference type="PRINTS" id="PR01315">
    <property type="entry name" value="BATTENIN"/>
</dbReference>
<keyword evidence="7" id="KW-0458">Lysosome</keyword>
<keyword evidence="4 7" id="KW-0812">Transmembrane</keyword>
<feature type="transmembrane region" description="Helical" evidence="7">
    <location>
        <begin position="232"/>
        <end position="254"/>
    </location>
</feature>
<dbReference type="eggNOG" id="KOG3880">
    <property type="taxonomic scope" value="Eukaryota"/>
</dbReference>
<dbReference type="GO" id="GO:0005773">
    <property type="term" value="C:vacuole"/>
    <property type="evidence" value="ECO:0000318"/>
    <property type="project" value="GO_Central"/>
</dbReference>
<gene>
    <name evidence="8" type="ORF">NEMVEDRAFT_v1g114921</name>
</gene>
<dbReference type="InterPro" id="IPR003492">
    <property type="entry name" value="Battenin_disease_Cln3"/>
</dbReference>
<evidence type="ECO:0000313" key="9">
    <source>
        <dbReference type="Proteomes" id="UP000001593"/>
    </source>
</evidence>